<name>A0A0R2NYV6_9ACTN</name>
<keyword evidence="2" id="KW-0813">Transport</keyword>
<dbReference type="Pfam" id="PF13416">
    <property type="entry name" value="SBP_bac_8"/>
    <property type="match status" value="1"/>
</dbReference>
<evidence type="ECO:0000256" key="1">
    <source>
        <dbReference type="ARBA" id="ARBA00008520"/>
    </source>
</evidence>
<dbReference type="Proteomes" id="UP000053941">
    <property type="component" value="Unassembled WGS sequence"/>
</dbReference>
<organism evidence="4 5">
    <name type="scientific">Actinobacteria bacterium BACL2 MAG-120802-bin41</name>
    <dbReference type="NCBI Taxonomy" id="1655568"/>
    <lineage>
        <taxon>Bacteria</taxon>
        <taxon>Bacillati</taxon>
        <taxon>Actinomycetota</taxon>
        <taxon>Actinomycetes</taxon>
        <taxon>Actinomycetes incertae sedis</taxon>
        <taxon>ac1 cluster</taxon>
    </lineage>
</organism>
<dbReference type="GO" id="GO:0042956">
    <property type="term" value="P:maltodextrin transmembrane transport"/>
    <property type="evidence" value="ECO:0007669"/>
    <property type="project" value="TreeGrafter"/>
</dbReference>
<dbReference type="InterPro" id="IPR006059">
    <property type="entry name" value="SBP"/>
</dbReference>
<sequence>MVDYYKANKTSKSLKAGLCVAGGGMSWGAHSVFSALGADAYYFKSNGSINKSRSFNPNTFGNNVKKFLMDGKKSNGFFPATDTGCKDNFLAGDVPFAIIGNWEWNDYKAKGFTMNLMPVPGASAGRSGNAFGSVSGALLTTFAAANGVEAAAKSLLVDFFGSTAGQVAYQLNEKRPPAEKGASTDATVTDGQKGFGASAAAASIPQVGAILNGPSGTSYWDSAPAYWTAVLVDGKDAVKEAKKLVSIWRANLRAAYSDL</sequence>
<evidence type="ECO:0000313" key="4">
    <source>
        <dbReference type="EMBL" id="KRO30967.1"/>
    </source>
</evidence>
<dbReference type="SUPFAM" id="SSF53850">
    <property type="entry name" value="Periplasmic binding protein-like II"/>
    <property type="match status" value="1"/>
</dbReference>
<evidence type="ECO:0000256" key="3">
    <source>
        <dbReference type="ARBA" id="ARBA00022729"/>
    </source>
</evidence>
<reference evidence="4 5" key="1">
    <citation type="submission" date="2015-10" db="EMBL/GenBank/DDBJ databases">
        <title>Metagenome-Assembled Genomes uncover a global brackish microbiome.</title>
        <authorList>
            <person name="Hugerth L.W."/>
            <person name="Larsson J."/>
            <person name="Alneberg J."/>
            <person name="Lindh M.V."/>
            <person name="Legrand C."/>
            <person name="Pinhassi J."/>
            <person name="Andersson A.F."/>
        </authorList>
    </citation>
    <scope>NUCLEOTIDE SEQUENCE [LARGE SCALE GENOMIC DNA]</scope>
    <source>
        <strain evidence="4">BACL2 MAG-120802-bin41</strain>
    </source>
</reference>
<protein>
    <recommendedName>
        <fullName evidence="6">Sugar ABC transporter substrate-binding protein</fullName>
    </recommendedName>
</protein>
<comment type="similarity">
    <text evidence="1">Belongs to the bacterial solute-binding protein 1 family.</text>
</comment>
<proteinExistence type="inferred from homology"/>
<dbReference type="GO" id="GO:0015768">
    <property type="term" value="P:maltose transport"/>
    <property type="evidence" value="ECO:0007669"/>
    <property type="project" value="TreeGrafter"/>
</dbReference>
<dbReference type="PANTHER" id="PTHR30061:SF50">
    <property type="entry name" value="MALTOSE_MALTODEXTRIN-BINDING PERIPLASMIC PROTEIN"/>
    <property type="match status" value="1"/>
</dbReference>
<evidence type="ECO:0000256" key="2">
    <source>
        <dbReference type="ARBA" id="ARBA00022448"/>
    </source>
</evidence>
<accession>A0A0R2NYV6</accession>
<dbReference type="EMBL" id="LIAS01000036">
    <property type="protein sequence ID" value="KRO30967.1"/>
    <property type="molecule type" value="Genomic_DNA"/>
</dbReference>
<keyword evidence="3" id="KW-0732">Signal</keyword>
<comment type="caution">
    <text evidence="4">The sequence shown here is derived from an EMBL/GenBank/DDBJ whole genome shotgun (WGS) entry which is preliminary data.</text>
</comment>
<evidence type="ECO:0000313" key="5">
    <source>
        <dbReference type="Proteomes" id="UP000053941"/>
    </source>
</evidence>
<dbReference type="Gene3D" id="3.40.190.10">
    <property type="entry name" value="Periplasmic binding protein-like II"/>
    <property type="match status" value="2"/>
</dbReference>
<dbReference type="GO" id="GO:0055052">
    <property type="term" value="C:ATP-binding cassette (ABC) transporter complex, substrate-binding subunit-containing"/>
    <property type="evidence" value="ECO:0007669"/>
    <property type="project" value="TreeGrafter"/>
</dbReference>
<evidence type="ECO:0008006" key="6">
    <source>
        <dbReference type="Google" id="ProtNLM"/>
    </source>
</evidence>
<dbReference type="PANTHER" id="PTHR30061">
    <property type="entry name" value="MALTOSE-BINDING PERIPLASMIC PROTEIN"/>
    <property type="match status" value="1"/>
</dbReference>
<gene>
    <name evidence="4" type="ORF">ABR60_01015</name>
</gene>
<dbReference type="GO" id="GO:1901982">
    <property type="term" value="F:maltose binding"/>
    <property type="evidence" value="ECO:0007669"/>
    <property type="project" value="TreeGrafter"/>
</dbReference>
<dbReference type="AlphaFoldDB" id="A0A0R2NYV6"/>